<dbReference type="RefSeq" id="WP_378280839.1">
    <property type="nucleotide sequence ID" value="NZ_JBHSON010000006.1"/>
</dbReference>
<name>A0ABW0ZPQ8_9ACTN</name>
<sequence length="273" mass="30381">MDDLPGGGVRFEVHDPAPPRLRVEIAAPGRFWLRQDDRPVLLAHVERSHYGVHYMRLDGHTPVLPPLTAAEARREPSWPHHYVTWLAQGPGPLHPGWWTLQPWRPPGPLELAAEHPSGYLDWFAGWNGIVPLRPLPEPGNGRVKAHRKLVRDGLLPPILLWWVSGLDGWVLLDGHARLAAALAEDTIPPALALALGPSPSQVDEMVEYAQRGQALVEAQLDKESARRAKQWHFADVYAGIPGERLRTRAWPLPEGGSEAWQRAAPPGWPPPDD</sequence>
<reference evidence="3" key="1">
    <citation type="journal article" date="2019" name="Int. J. Syst. Evol. Microbiol.">
        <title>The Global Catalogue of Microorganisms (GCM) 10K type strain sequencing project: providing services to taxonomists for standard genome sequencing and annotation.</title>
        <authorList>
            <consortium name="The Broad Institute Genomics Platform"/>
            <consortium name="The Broad Institute Genome Sequencing Center for Infectious Disease"/>
            <person name="Wu L."/>
            <person name="Ma J."/>
        </authorList>
    </citation>
    <scope>NUCLEOTIDE SEQUENCE [LARGE SCALE GENOMIC DNA]</scope>
    <source>
        <strain evidence="3">KCTC 42087</strain>
    </source>
</reference>
<gene>
    <name evidence="2" type="ORF">ACFPZN_06290</name>
</gene>
<dbReference type="EMBL" id="JBHSON010000006">
    <property type="protein sequence ID" value="MFC5745216.1"/>
    <property type="molecule type" value="Genomic_DNA"/>
</dbReference>
<keyword evidence="3" id="KW-1185">Reference proteome</keyword>
<evidence type="ECO:0000256" key="1">
    <source>
        <dbReference type="SAM" id="MobiDB-lite"/>
    </source>
</evidence>
<protein>
    <recommendedName>
        <fullName evidence="4">ParB/Sulfiredoxin domain-containing protein</fullName>
    </recommendedName>
</protein>
<accession>A0ABW0ZPQ8</accession>
<feature type="region of interest" description="Disordered" evidence="1">
    <location>
        <begin position="253"/>
        <end position="273"/>
    </location>
</feature>
<comment type="caution">
    <text evidence="2">The sequence shown here is derived from an EMBL/GenBank/DDBJ whole genome shotgun (WGS) entry which is preliminary data.</text>
</comment>
<evidence type="ECO:0000313" key="2">
    <source>
        <dbReference type="EMBL" id="MFC5745216.1"/>
    </source>
</evidence>
<evidence type="ECO:0008006" key="4">
    <source>
        <dbReference type="Google" id="ProtNLM"/>
    </source>
</evidence>
<evidence type="ECO:0000313" key="3">
    <source>
        <dbReference type="Proteomes" id="UP001596074"/>
    </source>
</evidence>
<dbReference type="Proteomes" id="UP001596074">
    <property type="component" value="Unassembled WGS sequence"/>
</dbReference>
<organism evidence="2 3">
    <name type="scientific">Actinomadura rugatobispora</name>
    <dbReference type="NCBI Taxonomy" id="1994"/>
    <lineage>
        <taxon>Bacteria</taxon>
        <taxon>Bacillati</taxon>
        <taxon>Actinomycetota</taxon>
        <taxon>Actinomycetes</taxon>
        <taxon>Streptosporangiales</taxon>
        <taxon>Thermomonosporaceae</taxon>
        <taxon>Actinomadura</taxon>
    </lineage>
</organism>
<proteinExistence type="predicted"/>